<dbReference type="AlphaFoldDB" id="X6PAK8"/>
<feature type="signal peptide" evidence="1">
    <location>
        <begin position="1"/>
        <end position="25"/>
    </location>
</feature>
<reference evidence="2 3" key="1">
    <citation type="journal article" date="2013" name="Curr. Biol.">
        <title>The Genome of the Foraminiferan Reticulomyxa filosa.</title>
        <authorList>
            <person name="Glockner G."/>
            <person name="Hulsmann N."/>
            <person name="Schleicher M."/>
            <person name="Noegel A.A."/>
            <person name="Eichinger L."/>
            <person name="Gallinger C."/>
            <person name="Pawlowski J."/>
            <person name="Sierra R."/>
            <person name="Euteneuer U."/>
            <person name="Pillet L."/>
            <person name="Moustafa A."/>
            <person name="Platzer M."/>
            <person name="Groth M."/>
            <person name="Szafranski K."/>
            <person name="Schliwa M."/>
        </authorList>
    </citation>
    <scope>NUCLEOTIDE SEQUENCE [LARGE SCALE GENOMIC DNA]</scope>
</reference>
<proteinExistence type="predicted"/>
<evidence type="ECO:0000256" key="1">
    <source>
        <dbReference type="SAM" id="SignalP"/>
    </source>
</evidence>
<sequence length="243" mass="28292">MLTYVTIKLSIMSLFSLQYLLLCLCKNSFSSIDGFIKVISLLQNILSAFQKCIAPLDDKNLCGKYIFCPCNDDECKKVRSFVIGHDDTEKIIKIPKTTIFTHYISYFNFWKTRNEHLDFGLKLSQIGVCKDIIIEARTMLSRDDNLMQLSSFEKNIPKKRNFGEMEEEGIVAAQKNSSFDTNKKKHKSDLNEDKIYPSSNIQQGLDEQIQQMLQMQQVQQTQYIQQMQNLQRMQRNVIELIES</sequence>
<gene>
    <name evidence="2" type="ORF">RFI_01493</name>
</gene>
<organism evidence="2 3">
    <name type="scientific">Reticulomyxa filosa</name>
    <dbReference type="NCBI Taxonomy" id="46433"/>
    <lineage>
        <taxon>Eukaryota</taxon>
        <taxon>Sar</taxon>
        <taxon>Rhizaria</taxon>
        <taxon>Retaria</taxon>
        <taxon>Foraminifera</taxon>
        <taxon>Monothalamids</taxon>
        <taxon>Reticulomyxidae</taxon>
        <taxon>Reticulomyxa</taxon>
    </lineage>
</organism>
<dbReference type="Proteomes" id="UP000023152">
    <property type="component" value="Unassembled WGS sequence"/>
</dbReference>
<feature type="chain" id="PRO_5004976061" evidence="1">
    <location>
        <begin position="26"/>
        <end position="243"/>
    </location>
</feature>
<protein>
    <submittedName>
        <fullName evidence="2">Uncharacterized protein</fullName>
    </submittedName>
</protein>
<keyword evidence="1" id="KW-0732">Signal</keyword>
<name>X6PAK8_RETFI</name>
<keyword evidence="3" id="KW-1185">Reference proteome</keyword>
<comment type="caution">
    <text evidence="2">The sequence shown here is derived from an EMBL/GenBank/DDBJ whole genome shotgun (WGS) entry which is preliminary data.</text>
</comment>
<dbReference type="EMBL" id="ASPP01001513">
    <property type="protein sequence ID" value="ETO35570.1"/>
    <property type="molecule type" value="Genomic_DNA"/>
</dbReference>
<accession>X6PAK8</accession>
<evidence type="ECO:0000313" key="2">
    <source>
        <dbReference type="EMBL" id="ETO35570.1"/>
    </source>
</evidence>
<evidence type="ECO:0000313" key="3">
    <source>
        <dbReference type="Proteomes" id="UP000023152"/>
    </source>
</evidence>